<evidence type="ECO:0008006" key="5">
    <source>
        <dbReference type="Google" id="ProtNLM"/>
    </source>
</evidence>
<dbReference type="EMBL" id="JACJVN010000026">
    <property type="protein sequence ID" value="MBB6677026.1"/>
    <property type="molecule type" value="Genomic_DNA"/>
</dbReference>
<evidence type="ECO:0000313" key="3">
    <source>
        <dbReference type="EMBL" id="MBB6677026.1"/>
    </source>
</evidence>
<keyword evidence="4" id="KW-1185">Reference proteome</keyword>
<dbReference type="SUPFAM" id="SSF48208">
    <property type="entry name" value="Six-hairpin glycosidases"/>
    <property type="match status" value="1"/>
</dbReference>
<dbReference type="Proteomes" id="UP000574133">
    <property type="component" value="Unassembled WGS sequence"/>
</dbReference>
<dbReference type="AlphaFoldDB" id="A0A841TAD4"/>
<organism evidence="3 4">
    <name type="scientific">Cohnella lubricantis</name>
    <dbReference type="NCBI Taxonomy" id="2163172"/>
    <lineage>
        <taxon>Bacteria</taxon>
        <taxon>Bacillati</taxon>
        <taxon>Bacillota</taxon>
        <taxon>Bacilli</taxon>
        <taxon>Bacillales</taxon>
        <taxon>Paenibacillaceae</taxon>
        <taxon>Cohnella</taxon>
    </lineage>
</organism>
<feature type="domain" description="Mannosylglycerate hydrolase MGH1-like glycoside hydrolase" evidence="2">
    <location>
        <begin position="87"/>
        <end position="425"/>
    </location>
</feature>
<dbReference type="Pfam" id="PF03633">
    <property type="entry name" value="Glyco_hydro_65C"/>
    <property type="match status" value="1"/>
</dbReference>
<dbReference type="RefSeq" id="WP_185178315.1">
    <property type="nucleotide sequence ID" value="NZ_CBCSEP010000021.1"/>
</dbReference>
<sequence length="510" mass="59609">MLLQSNRFKHYIDRFNEQDEETVAQAIPNESAWQWLGDTMPLFECPDRELEETYYFRWWVYRKHLKHTTDGSIITEFHPDVPWAGKHNSINCAVGHHLNEGRWLSHRREFLDDYIQFWLRKGGSVRSYSCWLADSIWSYCQVTGDLSFAIRFLPDLIDNFKQWEESNLNESGLFWSYDDRDAMEHSISGSGLRPTLNSYMYADATAIAQIAAAAGDPQSESEFRAKADRLKKGVQERLWDEQDRFFKVIPLEKAEDLVQDWDFRSMDPAHNVREQIGFIPWYFNLPDPGYEEAWKQLLDPEGFGAQHGPTTAEQRHHRFMFPLESHECLWNGPSWPFATSQTLTALANVLNHYSQPWLDRADYLDVLRIYAKSHYRKRKEGTVVSWLDENLDPFTGEWLSRRILEGWGWPKDKGGRERGKDYNHSTYTDLIITGLVGLRPRSDEILEVNPLVPQGKWDYFCLDRVNYRGKMVTIVYDKTGERYKKGSGLAVYVNGCEVGRSNGLSRIEVI</sequence>
<dbReference type="GO" id="GO:0005975">
    <property type="term" value="P:carbohydrate metabolic process"/>
    <property type="evidence" value="ECO:0007669"/>
    <property type="project" value="InterPro"/>
</dbReference>
<reference evidence="3 4" key="1">
    <citation type="submission" date="2020-08" db="EMBL/GenBank/DDBJ databases">
        <title>Cohnella phylogeny.</title>
        <authorList>
            <person name="Dunlap C."/>
        </authorList>
    </citation>
    <scope>NUCLEOTIDE SEQUENCE [LARGE SCALE GENOMIC DNA]</scope>
    <source>
        <strain evidence="3 4">DSM 103658</strain>
    </source>
</reference>
<dbReference type="InterPro" id="IPR012341">
    <property type="entry name" value="6hp_glycosidase-like_sf"/>
</dbReference>
<dbReference type="Pfam" id="PF22422">
    <property type="entry name" value="MGH1-like_GH"/>
    <property type="match status" value="1"/>
</dbReference>
<name>A0A841TAD4_9BACL</name>
<dbReference type="InterPro" id="IPR008928">
    <property type="entry name" value="6-hairpin_glycosidase_sf"/>
</dbReference>
<protein>
    <recommendedName>
        <fullName evidence="5">Glycoside hydrolase</fullName>
    </recommendedName>
</protein>
<dbReference type="InterPro" id="IPR054491">
    <property type="entry name" value="MGH1-like_GH"/>
</dbReference>
<evidence type="ECO:0000259" key="2">
    <source>
        <dbReference type="Pfam" id="PF22422"/>
    </source>
</evidence>
<accession>A0A841TAD4</accession>
<evidence type="ECO:0000313" key="4">
    <source>
        <dbReference type="Proteomes" id="UP000574133"/>
    </source>
</evidence>
<proteinExistence type="predicted"/>
<feature type="domain" description="Glycoside hydrolase family 65 C-terminal" evidence="1">
    <location>
        <begin position="442"/>
        <end position="498"/>
    </location>
</feature>
<gene>
    <name evidence="3" type="ORF">H4Q31_06740</name>
</gene>
<comment type="caution">
    <text evidence="3">The sequence shown here is derived from an EMBL/GenBank/DDBJ whole genome shotgun (WGS) entry which is preliminary data.</text>
</comment>
<evidence type="ECO:0000259" key="1">
    <source>
        <dbReference type="Pfam" id="PF03633"/>
    </source>
</evidence>
<dbReference type="Gene3D" id="1.50.10.10">
    <property type="match status" value="1"/>
</dbReference>
<dbReference type="InterPro" id="IPR005194">
    <property type="entry name" value="Glyco_hydro_65_C"/>
</dbReference>